<sequence length="106" mass="11352">MNSVVPGRCELMLRTPSPASAAIYQTPNMGNLHISTCNTSCYAPFALIPDSERHSICSNFNIRPNKIIVEESSNEDPDSDDLPSDAPPLPTSKAPSDEDFGGVSLS</sequence>
<accession>A0A2A2L8K9</accession>
<dbReference type="EMBL" id="LIAE01007045">
    <property type="protein sequence ID" value="PAV82478.1"/>
    <property type="molecule type" value="Genomic_DNA"/>
</dbReference>
<evidence type="ECO:0000313" key="3">
    <source>
        <dbReference type="Proteomes" id="UP000218231"/>
    </source>
</evidence>
<proteinExistence type="predicted"/>
<name>A0A2A2L8K9_9BILA</name>
<dbReference type="AlphaFoldDB" id="A0A2A2L8K9"/>
<protein>
    <submittedName>
        <fullName evidence="2">Uncharacterized protein</fullName>
    </submittedName>
</protein>
<comment type="caution">
    <text evidence="2">The sequence shown here is derived from an EMBL/GenBank/DDBJ whole genome shotgun (WGS) entry which is preliminary data.</text>
</comment>
<feature type="compositionally biased region" description="Acidic residues" evidence="1">
    <location>
        <begin position="72"/>
        <end position="83"/>
    </location>
</feature>
<evidence type="ECO:0000313" key="2">
    <source>
        <dbReference type="EMBL" id="PAV82478.1"/>
    </source>
</evidence>
<keyword evidence="3" id="KW-1185">Reference proteome</keyword>
<gene>
    <name evidence="2" type="ORF">WR25_16271</name>
</gene>
<reference evidence="2 3" key="1">
    <citation type="journal article" date="2017" name="Curr. Biol.">
        <title>Genome architecture and evolution of a unichromosomal asexual nematode.</title>
        <authorList>
            <person name="Fradin H."/>
            <person name="Zegar C."/>
            <person name="Gutwein M."/>
            <person name="Lucas J."/>
            <person name="Kovtun M."/>
            <person name="Corcoran D."/>
            <person name="Baugh L.R."/>
            <person name="Kiontke K."/>
            <person name="Gunsalus K."/>
            <person name="Fitch D.H."/>
            <person name="Piano F."/>
        </authorList>
    </citation>
    <scope>NUCLEOTIDE SEQUENCE [LARGE SCALE GENOMIC DNA]</scope>
    <source>
        <strain evidence="2">PF1309</strain>
    </source>
</reference>
<dbReference type="Proteomes" id="UP000218231">
    <property type="component" value="Unassembled WGS sequence"/>
</dbReference>
<organism evidence="2 3">
    <name type="scientific">Diploscapter pachys</name>
    <dbReference type="NCBI Taxonomy" id="2018661"/>
    <lineage>
        <taxon>Eukaryota</taxon>
        <taxon>Metazoa</taxon>
        <taxon>Ecdysozoa</taxon>
        <taxon>Nematoda</taxon>
        <taxon>Chromadorea</taxon>
        <taxon>Rhabditida</taxon>
        <taxon>Rhabditina</taxon>
        <taxon>Rhabditomorpha</taxon>
        <taxon>Rhabditoidea</taxon>
        <taxon>Rhabditidae</taxon>
        <taxon>Diploscapter</taxon>
    </lineage>
</organism>
<feature type="region of interest" description="Disordered" evidence="1">
    <location>
        <begin position="68"/>
        <end position="106"/>
    </location>
</feature>
<evidence type="ECO:0000256" key="1">
    <source>
        <dbReference type="SAM" id="MobiDB-lite"/>
    </source>
</evidence>